<reference evidence="8 9" key="1">
    <citation type="submission" date="2015-01" db="EMBL/GenBank/DDBJ databases">
        <title>The Genome Sequence of Fonsecaea multimorphosa CBS 102226.</title>
        <authorList>
            <consortium name="The Broad Institute Genomics Platform"/>
            <person name="Cuomo C."/>
            <person name="de Hoog S."/>
            <person name="Gorbushina A."/>
            <person name="Stielow B."/>
            <person name="Teixiera M."/>
            <person name="Abouelleil A."/>
            <person name="Chapman S.B."/>
            <person name="Priest M."/>
            <person name="Young S.K."/>
            <person name="Wortman J."/>
            <person name="Nusbaum C."/>
            <person name="Birren B."/>
        </authorList>
    </citation>
    <scope>NUCLEOTIDE SEQUENCE [LARGE SCALE GENOMIC DNA]</scope>
    <source>
        <strain evidence="8 9">CBS 102226</strain>
    </source>
</reference>
<dbReference type="Proteomes" id="UP000053411">
    <property type="component" value="Unassembled WGS sequence"/>
</dbReference>
<dbReference type="VEuPathDB" id="FungiDB:Z520_09129"/>
<dbReference type="GO" id="GO:0005634">
    <property type="term" value="C:nucleus"/>
    <property type="evidence" value="ECO:0007669"/>
    <property type="project" value="UniProtKB-SubCell"/>
</dbReference>
<dbReference type="AlphaFoldDB" id="A0A0D2KEU4"/>
<dbReference type="Pfam" id="PF00172">
    <property type="entry name" value="Zn_clus"/>
    <property type="match status" value="1"/>
</dbReference>
<keyword evidence="9" id="KW-1185">Reference proteome</keyword>
<feature type="domain" description="Zn(2)-C6 fungal-type" evidence="7">
    <location>
        <begin position="22"/>
        <end position="51"/>
    </location>
</feature>
<dbReference type="PANTHER" id="PTHR37534:SF46">
    <property type="entry name" value="ZN(II)2CYS6 TRANSCRIPTION FACTOR (EUROFUNG)"/>
    <property type="match status" value="1"/>
</dbReference>
<accession>A0A0D2KEU4</accession>
<proteinExistence type="predicted"/>
<organism evidence="8 9">
    <name type="scientific">Fonsecaea multimorphosa CBS 102226</name>
    <dbReference type="NCBI Taxonomy" id="1442371"/>
    <lineage>
        <taxon>Eukaryota</taxon>
        <taxon>Fungi</taxon>
        <taxon>Dikarya</taxon>
        <taxon>Ascomycota</taxon>
        <taxon>Pezizomycotina</taxon>
        <taxon>Eurotiomycetes</taxon>
        <taxon>Chaetothyriomycetidae</taxon>
        <taxon>Chaetothyriales</taxon>
        <taxon>Herpotrichiellaceae</taxon>
        <taxon>Fonsecaea</taxon>
    </lineage>
</organism>
<dbReference type="InterPro" id="IPR001138">
    <property type="entry name" value="Zn2Cys6_DnaBD"/>
</dbReference>
<dbReference type="PANTHER" id="PTHR37534">
    <property type="entry name" value="TRANSCRIPTIONAL ACTIVATOR PROTEIN UGA3"/>
    <property type="match status" value="1"/>
</dbReference>
<evidence type="ECO:0000313" key="8">
    <source>
        <dbReference type="EMBL" id="KIX95213.1"/>
    </source>
</evidence>
<gene>
    <name evidence="8" type="ORF">Z520_09129</name>
</gene>
<evidence type="ECO:0000256" key="5">
    <source>
        <dbReference type="ARBA" id="ARBA00023242"/>
    </source>
</evidence>
<dbReference type="Gene3D" id="4.10.240.10">
    <property type="entry name" value="Zn(2)-C6 fungal-type DNA-binding domain"/>
    <property type="match status" value="1"/>
</dbReference>
<dbReference type="GO" id="GO:0000981">
    <property type="term" value="F:DNA-binding transcription factor activity, RNA polymerase II-specific"/>
    <property type="evidence" value="ECO:0007669"/>
    <property type="project" value="InterPro"/>
</dbReference>
<dbReference type="SUPFAM" id="SSF57701">
    <property type="entry name" value="Zn2/Cys6 DNA-binding domain"/>
    <property type="match status" value="1"/>
</dbReference>
<protein>
    <recommendedName>
        <fullName evidence="7">Zn(2)-C6 fungal-type domain-containing protein</fullName>
    </recommendedName>
</protein>
<keyword evidence="3" id="KW-0238">DNA-binding</keyword>
<feature type="region of interest" description="Disordered" evidence="6">
    <location>
        <begin position="61"/>
        <end position="83"/>
    </location>
</feature>
<keyword evidence="4" id="KW-0804">Transcription</keyword>
<keyword evidence="5" id="KW-0539">Nucleus</keyword>
<feature type="compositionally biased region" description="Low complexity" evidence="6">
    <location>
        <begin position="65"/>
        <end position="74"/>
    </location>
</feature>
<dbReference type="RefSeq" id="XP_016629336.1">
    <property type="nucleotide sequence ID" value="XM_016779625.1"/>
</dbReference>
<keyword evidence="2" id="KW-0805">Transcription regulation</keyword>
<evidence type="ECO:0000259" key="7">
    <source>
        <dbReference type="PROSITE" id="PS50048"/>
    </source>
</evidence>
<dbReference type="EMBL" id="KN848083">
    <property type="protein sequence ID" value="KIX95213.1"/>
    <property type="molecule type" value="Genomic_DNA"/>
</dbReference>
<dbReference type="PROSITE" id="PS00463">
    <property type="entry name" value="ZN2_CY6_FUNGAL_1"/>
    <property type="match status" value="1"/>
</dbReference>
<dbReference type="GeneID" id="27714875"/>
<evidence type="ECO:0000256" key="6">
    <source>
        <dbReference type="SAM" id="MobiDB-lite"/>
    </source>
</evidence>
<evidence type="ECO:0000313" key="9">
    <source>
        <dbReference type="Proteomes" id="UP000053411"/>
    </source>
</evidence>
<dbReference type="OrthoDB" id="5419315at2759"/>
<dbReference type="GO" id="GO:0003677">
    <property type="term" value="F:DNA binding"/>
    <property type="evidence" value="ECO:0007669"/>
    <property type="project" value="UniProtKB-KW"/>
</dbReference>
<dbReference type="InterPro" id="IPR036864">
    <property type="entry name" value="Zn2-C6_fun-type_DNA-bd_sf"/>
</dbReference>
<evidence type="ECO:0000256" key="1">
    <source>
        <dbReference type="ARBA" id="ARBA00004123"/>
    </source>
</evidence>
<evidence type="ECO:0000256" key="3">
    <source>
        <dbReference type="ARBA" id="ARBA00023125"/>
    </source>
</evidence>
<dbReference type="Pfam" id="PF11951">
    <property type="entry name" value="Fungal_trans_2"/>
    <property type="match status" value="1"/>
</dbReference>
<dbReference type="CDD" id="cd00067">
    <property type="entry name" value="GAL4"/>
    <property type="match status" value="1"/>
</dbReference>
<name>A0A0D2KEU4_9EURO</name>
<comment type="subcellular location">
    <subcellularLocation>
        <location evidence="1">Nucleus</location>
    </subcellularLocation>
</comment>
<evidence type="ECO:0000256" key="2">
    <source>
        <dbReference type="ARBA" id="ARBA00023015"/>
    </source>
</evidence>
<dbReference type="SMART" id="SM00066">
    <property type="entry name" value="GAL4"/>
    <property type="match status" value="1"/>
</dbReference>
<sequence length="541" mass="59968">MSSTGAPFPKRHRLRFYRSKTGCLTCRRRRKKCDESVPCNACVSRELECVWPEIQLNRDTAGILSNSPSSSPSTGPNPPRSLHNCAIADQEASELTNEDLALISRAKSNSSLNTDGLVTSNALTPPTLPGKVASWQLRTLSASPFRPEAMPPTSQLILHYYLQEGAAKLSPKPMQSNPFITQVLPRAACDETLMHAVLALGGALLDLKYDKSNPILQTAWGHYAQVLGDLRHTFQNLSTNPCRQYLRLLLILVILAHAEAISGNSQGSIFSHLRASRQLMLKFISEGRDKGTAGDKAIEGFVLELYAYLALVANITPYALDDQRTIPLDPVLLSLGFLQDYEDFGAVLSCGPSLFEKIATISVLARQRLSEDATMGQCSIESIQMYQGLLQELLCWTSPPPSSDTENYVVAHRCTGETYRYSLLVYLKSSMYGASVKDNPEILLEIQGHINIVWQFLPTVLASPFGSIILWPSMILGSCLTNPAQRNDLCSFLRAPRWHLRVTEACITMLKLLWEDPDDRAYGPFGLYLVMKKHGINFCMV</sequence>
<dbReference type="GO" id="GO:0008270">
    <property type="term" value="F:zinc ion binding"/>
    <property type="evidence" value="ECO:0007669"/>
    <property type="project" value="InterPro"/>
</dbReference>
<dbReference type="InterPro" id="IPR021858">
    <property type="entry name" value="Fun_TF"/>
</dbReference>
<evidence type="ECO:0000256" key="4">
    <source>
        <dbReference type="ARBA" id="ARBA00023163"/>
    </source>
</evidence>
<dbReference type="STRING" id="1442371.A0A0D2KEU4"/>
<dbReference type="PROSITE" id="PS50048">
    <property type="entry name" value="ZN2_CY6_FUNGAL_2"/>
    <property type="match status" value="1"/>
</dbReference>